<keyword evidence="3" id="KW-1185">Reference proteome</keyword>
<evidence type="ECO:0000313" key="2">
    <source>
        <dbReference type="EMBL" id="ETO21076.1"/>
    </source>
</evidence>
<keyword evidence="1" id="KW-1133">Transmembrane helix</keyword>
<feature type="transmembrane region" description="Helical" evidence="1">
    <location>
        <begin position="16"/>
        <end position="38"/>
    </location>
</feature>
<feature type="transmembrane region" description="Helical" evidence="1">
    <location>
        <begin position="129"/>
        <end position="151"/>
    </location>
</feature>
<reference evidence="2 3" key="1">
    <citation type="journal article" date="2013" name="Curr. Biol.">
        <title>The Genome of the Foraminiferan Reticulomyxa filosa.</title>
        <authorList>
            <person name="Glockner G."/>
            <person name="Hulsmann N."/>
            <person name="Schleicher M."/>
            <person name="Noegel A.A."/>
            <person name="Eichinger L."/>
            <person name="Gallinger C."/>
            <person name="Pawlowski J."/>
            <person name="Sierra R."/>
            <person name="Euteneuer U."/>
            <person name="Pillet L."/>
            <person name="Moustafa A."/>
            <person name="Platzer M."/>
            <person name="Groth M."/>
            <person name="Szafranski K."/>
            <person name="Schliwa M."/>
        </authorList>
    </citation>
    <scope>NUCLEOTIDE SEQUENCE [LARGE SCALE GENOMIC DNA]</scope>
</reference>
<name>X6N4W7_RETFI</name>
<sequence>MSNGQLTYTNAIPLCYMTIFCTKTIFFLVVWCNMICYGTYISVRTQVGQLICFSLPNLILGLVISHLGVSLNNPLPFLLIVVHLGDFVNNALILGGFPFNVVFQYIFAFMLGIDLLLSMMQLKRSPSYGYWALVCGAWLLLTLLCCKALLFCCCDSSMQRKKDQLGHLQDEINTNHELDASIATSDDSVEDNNSGNESRRCCCGCSGETCFFWLISLCLVFGIHIPVCAIVIFSDEISFIQQRPSQFTQRSTYKDSSDQMALMIDGLLILPTFLVFLMVFIYVISAIIFRFLCCSFSISYRCLLYCFLSKEWFQPTSKHKRMLCFNLNSFFCYCLYACAYVWKDTDKGQFMTTQPRGIIL</sequence>
<evidence type="ECO:0000313" key="3">
    <source>
        <dbReference type="Proteomes" id="UP000023152"/>
    </source>
</evidence>
<feature type="transmembrane region" description="Helical" evidence="1">
    <location>
        <begin position="260"/>
        <end position="281"/>
    </location>
</feature>
<gene>
    <name evidence="2" type="ORF">RFI_16129</name>
</gene>
<organism evidence="2 3">
    <name type="scientific">Reticulomyxa filosa</name>
    <dbReference type="NCBI Taxonomy" id="46433"/>
    <lineage>
        <taxon>Eukaryota</taxon>
        <taxon>Sar</taxon>
        <taxon>Rhizaria</taxon>
        <taxon>Retaria</taxon>
        <taxon>Foraminifera</taxon>
        <taxon>Monothalamids</taxon>
        <taxon>Reticulomyxidae</taxon>
        <taxon>Reticulomyxa</taxon>
    </lineage>
</organism>
<comment type="caution">
    <text evidence="2">The sequence shown here is derived from an EMBL/GenBank/DDBJ whole genome shotgun (WGS) entry which is preliminary data.</text>
</comment>
<feature type="transmembrane region" description="Helical" evidence="1">
    <location>
        <begin position="91"/>
        <end position="117"/>
    </location>
</feature>
<dbReference type="AlphaFoldDB" id="X6N4W7"/>
<accession>X6N4W7</accession>
<keyword evidence="1" id="KW-0812">Transmembrane</keyword>
<keyword evidence="1" id="KW-0472">Membrane</keyword>
<proteinExistence type="predicted"/>
<dbReference type="Proteomes" id="UP000023152">
    <property type="component" value="Unassembled WGS sequence"/>
</dbReference>
<protein>
    <submittedName>
        <fullName evidence="2">Uncharacterized protein</fullName>
    </submittedName>
</protein>
<feature type="transmembrane region" description="Helical" evidence="1">
    <location>
        <begin position="323"/>
        <end position="342"/>
    </location>
</feature>
<dbReference type="EMBL" id="ASPP01011962">
    <property type="protein sequence ID" value="ETO21076.1"/>
    <property type="molecule type" value="Genomic_DNA"/>
</dbReference>
<feature type="transmembrane region" description="Helical" evidence="1">
    <location>
        <begin position="211"/>
        <end position="233"/>
    </location>
</feature>
<evidence type="ECO:0000256" key="1">
    <source>
        <dbReference type="SAM" id="Phobius"/>
    </source>
</evidence>